<dbReference type="SMART" id="SM00283">
    <property type="entry name" value="MA"/>
    <property type="match status" value="1"/>
</dbReference>
<dbReference type="PROSITE" id="PS50885">
    <property type="entry name" value="HAMP"/>
    <property type="match status" value="1"/>
</dbReference>
<comment type="caution">
    <text evidence="13">The sequence shown here is derived from an EMBL/GenBank/DDBJ whole genome shotgun (WGS) entry which is preliminary data.</text>
</comment>
<reference evidence="13 14" key="1">
    <citation type="submission" date="2020-08" db="EMBL/GenBank/DDBJ databases">
        <title>Genomic Encyclopedia of Type Strains, Phase III (KMG-III): the genomes of soil and plant-associated and newly described type strains.</title>
        <authorList>
            <person name="Whitman W."/>
        </authorList>
    </citation>
    <scope>NUCLEOTIDE SEQUENCE [LARGE SCALE GENOMIC DNA]</scope>
    <source>
        <strain evidence="13 14">CECT 8234</strain>
    </source>
</reference>
<accession>A0A7W5GAX6</accession>
<evidence type="ECO:0000256" key="4">
    <source>
        <dbReference type="ARBA" id="ARBA00022692"/>
    </source>
</evidence>
<evidence type="ECO:0000256" key="6">
    <source>
        <dbReference type="ARBA" id="ARBA00023136"/>
    </source>
</evidence>
<dbReference type="InterPro" id="IPR033479">
    <property type="entry name" value="dCache_1"/>
</dbReference>
<gene>
    <name evidence="13" type="ORF">FHS16_002825</name>
</gene>
<dbReference type="InterPro" id="IPR029151">
    <property type="entry name" value="Sensor-like_sf"/>
</dbReference>
<evidence type="ECO:0000256" key="7">
    <source>
        <dbReference type="ARBA" id="ARBA00023224"/>
    </source>
</evidence>
<comment type="subcellular location">
    <subcellularLocation>
        <location evidence="1">Cell membrane</location>
        <topology evidence="1">Multi-pass membrane protein</topology>
    </subcellularLocation>
</comment>
<dbReference type="Gene3D" id="3.30.450.20">
    <property type="entry name" value="PAS domain"/>
    <property type="match status" value="1"/>
</dbReference>
<keyword evidence="14" id="KW-1185">Reference proteome</keyword>
<dbReference type="PROSITE" id="PS50111">
    <property type="entry name" value="CHEMOTAXIS_TRANSDUC_2"/>
    <property type="match status" value="1"/>
</dbReference>
<evidence type="ECO:0000256" key="2">
    <source>
        <dbReference type="ARBA" id="ARBA00022475"/>
    </source>
</evidence>
<organism evidence="13 14">
    <name type="scientific">Paenibacillus endophyticus</name>
    <dbReference type="NCBI Taxonomy" id="1294268"/>
    <lineage>
        <taxon>Bacteria</taxon>
        <taxon>Bacillati</taxon>
        <taxon>Bacillota</taxon>
        <taxon>Bacilli</taxon>
        <taxon>Bacillales</taxon>
        <taxon>Paenibacillaceae</taxon>
        <taxon>Paenibacillus</taxon>
    </lineage>
</organism>
<dbReference type="PANTHER" id="PTHR32089">
    <property type="entry name" value="METHYL-ACCEPTING CHEMOTAXIS PROTEIN MCPB"/>
    <property type="match status" value="1"/>
</dbReference>
<evidence type="ECO:0000256" key="1">
    <source>
        <dbReference type="ARBA" id="ARBA00004651"/>
    </source>
</evidence>
<proteinExistence type="inferred from homology"/>
<dbReference type="RefSeq" id="WP_183563039.1">
    <property type="nucleotide sequence ID" value="NZ_CBCSLB010000006.1"/>
</dbReference>
<evidence type="ECO:0000256" key="3">
    <source>
        <dbReference type="ARBA" id="ARBA00022500"/>
    </source>
</evidence>
<dbReference type="CDD" id="cd12912">
    <property type="entry name" value="PDC2_MCP_like"/>
    <property type="match status" value="1"/>
</dbReference>
<dbReference type="InterPro" id="IPR004089">
    <property type="entry name" value="MCPsignal_dom"/>
</dbReference>
<dbReference type="SMART" id="SM00304">
    <property type="entry name" value="HAMP"/>
    <property type="match status" value="1"/>
</dbReference>
<protein>
    <submittedName>
        <fullName evidence="13">Methyl-accepting chemotaxis protein</fullName>
    </submittedName>
</protein>
<keyword evidence="2" id="KW-1003">Cell membrane</keyword>
<dbReference type="CDD" id="cd06225">
    <property type="entry name" value="HAMP"/>
    <property type="match status" value="1"/>
</dbReference>
<dbReference type="Gene3D" id="6.10.340.10">
    <property type="match status" value="1"/>
</dbReference>
<dbReference type="GO" id="GO:0005886">
    <property type="term" value="C:plasma membrane"/>
    <property type="evidence" value="ECO:0007669"/>
    <property type="project" value="UniProtKB-SubCell"/>
</dbReference>
<dbReference type="PANTHER" id="PTHR32089:SF112">
    <property type="entry name" value="LYSOZYME-LIKE PROTEIN-RELATED"/>
    <property type="match status" value="1"/>
</dbReference>
<keyword evidence="6 10" id="KW-0472">Membrane</keyword>
<dbReference type="SUPFAM" id="SSF103190">
    <property type="entry name" value="Sensory domain-like"/>
    <property type="match status" value="1"/>
</dbReference>
<keyword evidence="7 9" id="KW-0807">Transducer</keyword>
<comment type="similarity">
    <text evidence="8">Belongs to the methyl-accepting chemotaxis (MCP) protein family.</text>
</comment>
<dbReference type="Proteomes" id="UP000518605">
    <property type="component" value="Unassembled WGS sequence"/>
</dbReference>
<dbReference type="GO" id="GO:0006935">
    <property type="term" value="P:chemotaxis"/>
    <property type="evidence" value="ECO:0007669"/>
    <property type="project" value="UniProtKB-KW"/>
</dbReference>
<feature type="transmembrane region" description="Helical" evidence="10">
    <location>
        <begin position="307"/>
        <end position="329"/>
    </location>
</feature>
<dbReference type="SUPFAM" id="SSF58104">
    <property type="entry name" value="Methyl-accepting chemotaxis protein (MCP) signaling domain"/>
    <property type="match status" value="1"/>
</dbReference>
<evidence type="ECO:0000256" key="9">
    <source>
        <dbReference type="PROSITE-ProRule" id="PRU00284"/>
    </source>
</evidence>
<evidence type="ECO:0000256" key="10">
    <source>
        <dbReference type="SAM" id="Phobius"/>
    </source>
</evidence>
<evidence type="ECO:0000313" key="13">
    <source>
        <dbReference type="EMBL" id="MBB3152768.1"/>
    </source>
</evidence>
<keyword evidence="4 10" id="KW-0812">Transmembrane</keyword>
<feature type="domain" description="Methyl-accepting transducer" evidence="11">
    <location>
        <begin position="398"/>
        <end position="648"/>
    </location>
</feature>
<dbReference type="AlphaFoldDB" id="A0A7W5GAX6"/>
<dbReference type="EMBL" id="JACHXW010000007">
    <property type="protein sequence ID" value="MBB3152768.1"/>
    <property type="molecule type" value="Genomic_DNA"/>
</dbReference>
<evidence type="ECO:0000313" key="14">
    <source>
        <dbReference type="Proteomes" id="UP000518605"/>
    </source>
</evidence>
<evidence type="ECO:0000256" key="5">
    <source>
        <dbReference type="ARBA" id="ARBA00022989"/>
    </source>
</evidence>
<dbReference type="Pfam" id="PF00672">
    <property type="entry name" value="HAMP"/>
    <property type="match status" value="1"/>
</dbReference>
<name>A0A7W5GAX6_9BACL</name>
<feature type="domain" description="HAMP" evidence="12">
    <location>
        <begin position="327"/>
        <end position="379"/>
    </location>
</feature>
<sequence length="685" mass="73917">MPAAKKRDSISNLSFRFKLPAMICLLVCVVLLATSMISYKIASSITLDKSKDEIKAISDRIGEGLFSSVQLEQQSVFLLSINSALTDLVNQRNTGKLADEAFFSAANGLHVKANQTLISSIKGMPGIESLMLIDKTGVIIASNNPEIITKTRSDRQYFQDSLQGKSVVSEALVSKTSGNQVNVFSLPVLDSSGKVQGVFIATAVTSFFVDKLANIQINTEGKVMILDRLGTIVYHSGDDALIGKPMETAEYADITKPNASGELAQGEVKLKDKAAYYSKIPLSDWTVIVEDPYSDVNKPLQAMLRQMMTVMLIALAVSIAVGVLISRLVTKPIVQLTGLFKKLSSGDLTTSATGKYNGEFKELANSFNTMAERNRELITSMNGSITVLHGSTRELDQTSARTSISIMETSTTTSEIAKAMESQANDTESIVNKFMDVGDKIASATAKSYTIKEKADAITEIFEANHEVIESLVAINVRNEEEVRKISDITRQLAESSSGIGRMTDAIAEIANQTKLLALNASIEAARAGEHGRGFAVVASEIRKLAEQTSIQSQDINAIVGLTINHVEQNNQSVHVIEGITEQHNDSVGQTKQSFELVSGHVKDIIEQVRAMAEELSEVEIAKNDVLDAAQSLSASGEEVSASVEEVTATVQEQAAMVQQLAAMVTTIDKLTQDLADASAQFKTE</sequence>
<dbReference type="Pfam" id="PF02743">
    <property type="entry name" value="dCache_1"/>
    <property type="match status" value="1"/>
</dbReference>
<dbReference type="Gene3D" id="1.10.287.950">
    <property type="entry name" value="Methyl-accepting chemotaxis protein"/>
    <property type="match status" value="1"/>
</dbReference>
<evidence type="ECO:0000256" key="8">
    <source>
        <dbReference type="ARBA" id="ARBA00029447"/>
    </source>
</evidence>
<evidence type="ECO:0000259" key="11">
    <source>
        <dbReference type="PROSITE" id="PS50111"/>
    </source>
</evidence>
<keyword evidence="5 10" id="KW-1133">Transmembrane helix</keyword>
<evidence type="ECO:0000259" key="12">
    <source>
        <dbReference type="PROSITE" id="PS50885"/>
    </source>
</evidence>
<keyword evidence="3" id="KW-0145">Chemotaxis</keyword>
<dbReference type="InterPro" id="IPR003660">
    <property type="entry name" value="HAMP_dom"/>
</dbReference>
<dbReference type="GO" id="GO:0007165">
    <property type="term" value="P:signal transduction"/>
    <property type="evidence" value="ECO:0007669"/>
    <property type="project" value="UniProtKB-KW"/>
</dbReference>
<dbReference type="Pfam" id="PF00015">
    <property type="entry name" value="MCPsignal"/>
    <property type="match status" value="1"/>
</dbReference>
<dbReference type="CDD" id="cd12914">
    <property type="entry name" value="PDC1_DGC_like"/>
    <property type="match status" value="1"/>
</dbReference>